<dbReference type="Pfam" id="PF00188">
    <property type="entry name" value="CAP"/>
    <property type="match status" value="1"/>
</dbReference>
<gene>
    <name evidence="2" type="ORF">ABEG18_23785</name>
</gene>
<sequence length="169" mass="17927">MHHNQKTRWLPAALAGLGLAGCTTPEGPAPSATPTFYHRLDQGGRLDEEAAVSMINAYRAKNGLGPLALDPELVAEARRRAATVADNDTLTWGETPNVGVQKASVGGRSERVSAGYRTLAEAFSGWRDSPPHNRVLLAPSGGRLGIAAVDRPGAKYRVYWDIIVSSGPS</sequence>
<protein>
    <submittedName>
        <fullName evidence="2">CAP domain-containing protein</fullName>
    </submittedName>
</protein>
<dbReference type="PANTHER" id="PTHR31157">
    <property type="entry name" value="SCP DOMAIN-CONTAINING PROTEIN"/>
    <property type="match status" value="1"/>
</dbReference>
<dbReference type="InterPro" id="IPR014044">
    <property type="entry name" value="CAP_dom"/>
</dbReference>
<dbReference type="SUPFAM" id="SSF55797">
    <property type="entry name" value="PR-1-like"/>
    <property type="match status" value="1"/>
</dbReference>
<reference evidence="2" key="1">
    <citation type="submission" date="2024-05" db="EMBL/GenBank/DDBJ databases">
        <authorList>
            <person name="Kim S."/>
            <person name="Heo J."/>
            <person name="Choi H."/>
            <person name="Choi Y."/>
            <person name="Kwon S.-W."/>
            <person name="Kim Y."/>
        </authorList>
    </citation>
    <scope>NUCLEOTIDE SEQUENCE</scope>
    <source>
        <strain evidence="2">KACC 23698</strain>
    </source>
</reference>
<organism evidence="2">
    <name type="scientific">Alsobacter sp. KACC 23698</name>
    <dbReference type="NCBI Taxonomy" id="3149229"/>
    <lineage>
        <taxon>Bacteria</taxon>
        <taxon>Pseudomonadati</taxon>
        <taxon>Pseudomonadota</taxon>
        <taxon>Alphaproteobacteria</taxon>
        <taxon>Hyphomicrobiales</taxon>
        <taxon>Alsobacteraceae</taxon>
        <taxon>Alsobacter</taxon>
    </lineage>
</organism>
<proteinExistence type="predicted"/>
<evidence type="ECO:0000259" key="1">
    <source>
        <dbReference type="Pfam" id="PF00188"/>
    </source>
</evidence>
<accession>A0AAU7JNJ5</accession>
<dbReference type="RefSeq" id="WP_406858696.1">
    <property type="nucleotide sequence ID" value="NZ_CP157484.1"/>
</dbReference>
<feature type="domain" description="SCP" evidence="1">
    <location>
        <begin position="53"/>
        <end position="160"/>
    </location>
</feature>
<dbReference type="PROSITE" id="PS51257">
    <property type="entry name" value="PROKAR_LIPOPROTEIN"/>
    <property type="match status" value="1"/>
</dbReference>
<dbReference type="InterPro" id="IPR035940">
    <property type="entry name" value="CAP_sf"/>
</dbReference>
<name>A0AAU7JNJ5_9HYPH</name>
<dbReference type="CDD" id="cd05379">
    <property type="entry name" value="CAP_bacterial"/>
    <property type="match status" value="1"/>
</dbReference>
<evidence type="ECO:0000313" key="2">
    <source>
        <dbReference type="EMBL" id="XBO41865.1"/>
    </source>
</evidence>
<dbReference type="AlphaFoldDB" id="A0AAU7JNJ5"/>
<dbReference type="EMBL" id="CP157484">
    <property type="protein sequence ID" value="XBO41865.1"/>
    <property type="molecule type" value="Genomic_DNA"/>
</dbReference>
<dbReference type="PANTHER" id="PTHR31157:SF1">
    <property type="entry name" value="SCP DOMAIN-CONTAINING PROTEIN"/>
    <property type="match status" value="1"/>
</dbReference>
<dbReference type="Gene3D" id="3.40.33.10">
    <property type="entry name" value="CAP"/>
    <property type="match status" value="1"/>
</dbReference>